<evidence type="ECO:0000313" key="3">
    <source>
        <dbReference type="Proteomes" id="UP000294535"/>
    </source>
</evidence>
<reference evidence="2 3" key="1">
    <citation type="submission" date="2019-03" db="EMBL/GenBank/DDBJ databases">
        <title>Genomic Encyclopedia of Type Strains, Phase III (KMG-III): the genomes of soil and plant-associated and newly described type strains.</title>
        <authorList>
            <person name="Whitman W."/>
        </authorList>
    </citation>
    <scope>NUCLEOTIDE SEQUENCE [LARGE SCALE GENOMIC DNA]</scope>
    <source>
        <strain evidence="2 3">CECT 8446</strain>
    </source>
</reference>
<keyword evidence="1" id="KW-0472">Membrane</keyword>
<evidence type="ECO:0000313" key="2">
    <source>
        <dbReference type="EMBL" id="TDQ19160.1"/>
    </source>
</evidence>
<dbReference type="InterPro" id="IPR045385">
    <property type="entry name" value="DUF6526"/>
</dbReference>
<name>A0A4R6T7Z8_9BACT</name>
<keyword evidence="3" id="KW-1185">Reference proteome</keyword>
<accession>A0A4R6T7Z8</accession>
<keyword evidence="1" id="KW-0812">Transmembrane</keyword>
<dbReference type="EMBL" id="SNYF01000005">
    <property type="protein sequence ID" value="TDQ19160.1"/>
    <property type="molecule type" value="Genomic_DNA"/>
</dbReference>
<feature type="transmembrane region" description="Helical" evidence="1">
    <location>
        <begin position="47"/>
        <end position="67"/>
    </location>
</feature>
<proteinExistence type="predicted"/>
<protein>
    <submittedName>
        <fullName evidence="2">Uncharacterized protein</fullName>
    </submittedName>
</protein>
<feature type="transmembrane region" description="Helical" evidence="1">
    <location>
        <begin position="12"/>
        <end position="35"/>
    </location>
</feature>
<evidence type="ECO:0000256" key="1">
    <source>
        <dbReference type="SAM" id="Phobius"/>
    </source>
</evidence>
<keyword evidence="1" id="KW-1133">Transmembrane helix</keyword>
<dbReference type="Proteomes" id="UP000294535">
    <property type="component" value="Unassembled WGS sequence"/>
</dbReference>
<gene>
    <name evidence="2" type="ORF">DFQ04_0977</name>
</gene>
<comment type="caution">
    <text evidence="2">The sequence shown here is derived from an EMBL/GenBank/DDBJ whole genome shotgun (WGS) entry which is preliminary data.</text>
</comment>
<sequence length="145" mass="17067">MKKQNFKNHVRYYPFHHFILTPLTLIYLGWTIYNWDFSTSQGLWDGVYNLIGAIILVLLPFLARIYALNLQNRIILGEIRMRYFHLTGESFEKLENQLKMGQIVALRFASDSELLGLIEKAISKKLSPKDIKSSIQDWKGDYRRV</sequence>
<organism evidence="2 3">
    <name type="scientific">Algoriphagus boseongensis</name>
    <dbReference type="NCBI Taxonomy" id="1442587"/>
    <lineage>
        <taxon>Bacteria</taxon>
        <taxon>Pseudomonadati</taxon>
        <taxon>Bacteroidota</taxon>
        <taxon>Cytophagia</taxon>
        <taxon>Cytophagales</taxon>
        <taxon>Cyclobacteriaceae</taxon>
        <taxon>Algoriphagus</taxon>
    </lineage>
</organism>
<dbReference type="RefSeq" id="WP_133553217.1">
    <property type="nucleotide sequence ID" value="NZ_SNYF01000005.1"/>
</dbReference>
<dbReference type="AlphaFoldDB" id="A0A4R6T7Z8"/>
<dbReference type="Pfam" id="PF20136">
    <property type="entry name" value="DUF6526"/>
    <property type="match status" value="1"/>
</dbReference>
<dbReference type="OrthoDB" id="765463at2"/>